<evidence type="ECO:0000256" key="5">
    <source>
        <dbReference type="SAM" id="Phobius"/>
    </source>
</evidence>
<dbReference type="PROSITE" id="PS00653">
    <property type="entry name" value="GLYCOSYL_HYDROL_F1_2"/>
    <property type="match status" value="1"/>
</dbReference>
<dbReference type="PRINTS" id="PR00131">
    <property type="entry name" value="GLHYDRLASE1"/>
</dbReference>
<dbReference type="Gene3D" id="3.20.20.80">
    <property type="entry name" value="Glycosidases"/>
    <property type="match status" value="2"/>
</dbReference>
<name>A0A200QYT9_MACCD</name>
<dbReference type="InterPro" id="IPR017853">
    <property type="entry name" value="GH"/>
</dbReference>
<keyword evidence="7" id="KW-1185">Reference proteome</keyword>
<dbReference type="PANTHER" id="PTHR10353:SF29">
    <property type="entry name" value="BETA-GLUCOSIDASE 11"/>
    <property type="match status" value="1"/>
</dbReference>
<dbReference type="SUPFAM" id="SSF51445">
    <property type="entry name" value="(Trans)glycosidases"/>
    <property type="match status" value="2"/>
</dbReference>
<evidence type="ECO:0000256" key="1">
    <source>
        <dbReference type="ARBA" id="ARBA00010838"/>
    </source>
</evidence>
<keyword evidence="4" id="KW-0325">Glycoprotein</keyword>
<keyword evidence="5" id="KW-0472">Membrane</keyword>
<keyword evidence="2" id="KW-0732">Signal</keyword>
<evidence type="ECO:0000313" key="7">
    <source>
        <dbReference type="Proteomes" id="UP000195402"/>
    </source>
</evidence>
<keyword evidence="5" id="KW-1133">Transmembrane helix</keyword>
<feature type="transmembrane region" description="Helical" evidence="5">
    <location>
        <begin position="487"/>
        <end position="510"/>
    </location>
</feature>
<evidence type="ECO:0000256" key="3">
    <source>
        <dbReference type="ARBA" id="ARBA00022801"/>
    </source>
</evidence>
<evidence type="ECO:0000256" key="2">
    <source>
        <dbReference type="ARBA" id="ARBA00022729"/>
    </source>
</evidence>
<dbReference type="Proteomes" id="UP000195402">
    <property type="component" value="Unassembled WGS sequence"/>
</dbReference>
<evidence type="ECO:0000256" key="4">
    <source>
        <dbReference type="ARBA" id="ARBA00023180"/>
    </source>
</evidence>
<protein>
    <submittedName>
        <fullName evidence="6">Glycoside hydrolase</fullName>
    </submittedName>
</protein>
<dbReference type="GO" id="GO:0008422">
    <property type="term" value="F:beta-glucosidase activity"/>
    <property type="evidence" value="ECO:0007669"/>
    <property type="project" value="TreeGrafter"/>
</dbReference>
<comment type="caution">
    <text evidence="6">The sequence shown here is derived from an EMBL/GenBank/DDBJ whole genome shotgun (WGS) entry which is preliminary data.</text>
</comment>
<dbReference type="STRING" id="56857.A0A200QYT9"/>
<dbReference type="FunFam" id="3.20.20.80:FF:000069">
    <property type="entry name" value="Beta-glucosidase 1"/>
    <property type="match status" value="1"/>
</dbReference>
<sequence>MTSNNINPTILLISDHHYKNYIKKYRSECSHQTWSREFECGLLTWICKSEYTPMKKKTRFPAPIMPQIKLGYYYEDVKLMHEMGLDAYRFSISWSRILPDGHGDVNQKGLNYYNSLINELVTYGIEAHVTLDHFDLPQALEDEYEGFLSPNIIGDFTAYADICFKEFGDRVNSWMTFKLMNLTYRLAGNDIGIIPPERCSYPFGTNYCTKGNSTTEPYIAAHNILLSHTAAANLYREKYQEKQRGHIGITLQAFWLELVGKYYNLAADDKFSFGTFLDPLVYGNYPAIMRKIVGSRLPSFTENESKKLRGSFDFIGLNHYSVVYVQDMPRNPNEYGSDYVRDVSARVSSNRLKANTRVPIESWGLERLLEYVKLKYGSPVVIHEIGYQTSEDDSSNLAAQDDTKRIEYLQKHIESLLLSIRNGSNVKGYFMWSFMDSFEWIFGYTARYSLYGVDFNDKDRKRYPRLSAYWYSSLIGKKMAEEPKLRFLFLSLTLFFFFFLLELHLLHIVAVTAQGDRVSSTIPSSVLISRSDFPPGFVFGAGSSAYQVEGAAAEDGRKPSIWDSFTHAGKTSDKRTGDIASDQYHKYKEDVKLMHEMGLDAYRFSISWSRILPDGHGYVNQKGLNYYNNLINELISYGIEAHVTLSQFDLPQALQDEYGGLLSRKIIGDFTAYADICFKEFGDRVKSWMTFSEPNIQTVMGNDIGIIPPGHCSYPFGINCSKGNSTTEPYIAAHNIILSHAAAAKLYRDKYQEKQRGQIGITLLAFWLEPFTDSPQDVAATKRLLDFHLGWFLDPLVYGNYPAIMRKIVGSRLPFFTENESKQLRGSFDFIGLNHYSVVYVQDFSRTPDKYDSDYIRDISARLSFVKGVPATDFFRLKGNGMPTASWGLQRVLEYVKLKYKSPAVLIHENGYQTTVDDSSNPAARDDIERIEYLQEYVESVLLSIRNGSNVRGYFVWSFIDCFELMFGYTAHFGLYGVEFNDKDRKRYPRLSAHWYSSFLKESERKTGSRYTY</sequence>
<comment type="similarity">
    <text evidence="1">Belongs to the glycosyl hydrolase 1 family.</text>
</comment>
<dbReference type="Pfam" id="PF00232">
    <property type="entry name" value="Glyco_hydro_1"/>
    <property type="match status" value="2"/>
</dbReference>
<dbReference type="FunFam" id="3.20.20.80:FF:000020">
    <property type="entry name" value="Beta-glucosidase 12"/>
    <property type="match status" value="1"/>
</dbReference>
<dbReference type="AlphaFoldDB" id="A0A200QYT9"/>
<dbReference type="PANTHER" id="PTHR10353">
    <property type="entry name" value="GLYCOSYL HYDROLASE"/>
    <property type="match status" value="1"/>
</dbReference>
<proteinExistence type="inferred from homology"/>
<reference evidence="6 7" key="1">
    <citation type="journal article" date="2017" name="Mol. Plant">
        <title>The Genome of Medicinal Plant Macleaya cordata Provides New Insights into Benzylisoquinoline Alkaloids Metabolism.</title>
        <authorList>
            <person name="Liu X."/>
            <person name="Liu Y."/>
            <person name="Huang P."/>
            <person name="Ma Y."/>
            <person name="Qing Z."/>
            <person name="Tang Q."/>
            <person name="Cao H."/>
            <person name="Cheng P."/>
            <person name="Zheng Y."/>
            <person name="Yuan Z."/>
            <person name="Zhou Y."/>
            <person name="Liu J."/>
            <person name="Tang Z."/>
            <person name="Zhuo Y."/>
            <person name="Zhang Y."/>
            <person name="Yu L."/>
            <person name="Huang J."/>
            <person name="Yang P."/>
            <person name="Peng Q."/>
            <person name="Zhang J."/>
            <person name="Jiang W."/>
            <person name="Zhang Z."/>
            <person name="Lin K."/>
            <person name="Ro D.K."/>
            <person name="Chen X."/>
            <person name="Xiong X."/>
            <person name="Shang Y."/>
            <person name="Huang S."/>
            <person name="Zeng J."/>
        </authorList>
    </citation>
    <scope>NUCLEOTIDE SEQUENCE [LARGE SCALE GENOMIC DNA]</scope>
    <source>
        <strain evidence="7">cv. BLH2017</strain>
        <tissue evidence="6">Root</tissue>
    </source>
</reference>
<gene>
    <name evidence="6" type="ORF">BVC80_1313g44</name>
</gene>
<dbReference type="InParanoid" id="A0A200QYT9"/>
<dbReference type="InterPro" id="IPR001360">
    <property type="entry name" value="Glyco_hydro_1"/>
</dbReference>
<accession>A0A200QYT9</accession>
<dbReference type="InterPro" id="IPR033132">
    <property type="entry name" value="GH_1_N_CS"/>
</dbReference>
<dbReference type="GO" id="GO:0005975">
    <property type="term" value="P:carbohydrate metabolic process"/>
    <property type="evidence" value="ECO:0007669"/>
    <property type="project" value="InterPro"/>
</dbReference>
<organism evidence="6 7">
    <name type="scientific">Macleaya cordata</name>
    <name type="common">Five-seeded plume-poppy</name>
    <name type="synonym">Bocconia cordata</name>
    <dbReference type="NCBI Taxonomy" id="56857"/>
    <lineage>
        <taxon>Eukaryota</taxon>
        <taxon>Viridiplantae</taxon>
        <taxon>Streptophyta</taxon>
        <taxon>Embryophyta</taxon>
        <taxon>Tracheophyta</taxon>
        <taxon>Spermatophyta</taxon>
        <taxon>Magnoliopsida</taxon>
        <taxon>Ranunculales</taxon>
        <taxon>Papaveraceae</taxon>
        <taxon>Papaveroideae</taxon>
        <taxon>Macleaya</taxon>
    </lineage>
</organism>
<keyword evidence="3 6" id="KW-0378">Hydrolase</keyword>
<evidence type="ECO:0000313" key="6">
    <source>
        <dbReference type="EMBL" id="OVA15653.1"/>
    </source>
</evidence>
<dbReference type="EMBL" id="MVGT01000743">
    <property type="protein sequence ID" value="OVA15653.1"/>
    <property type="molecule type" value="Genomic_DNA"/>
</dbReference>
<keyword evidence="5" id="KW-0812">Transmembrane</keyword>
<dbReference type="OrthoDB" id="65569at2759"/>